<feature type="region of interest" description="Disordered" evidence="1">
    <location>
        <begin position="24"/>
        <end position="44"/>
    </location>
</feature>
<dbReference type="AlphaFoldDB" id="A0AAD4YGX3"/>
<gene>
    <name evidence="2" type="ORF">MG293_000169</name>
</gene>
<sequence length="210" mass="23394">MQVTRSASYNMQCQFNRDIKLQPTTENITPLDGHRTEKNLGDNNKKEEREIFNLPQKCKRTTYLHLRNGTLPAISVYKNVTVISNHSPPGKTDPFQGPKLGSCPTLRNELSEETHVLTKQETLLGKGTQVESSRSVVMAPSSSLGPLSTPAHQEGFRSFCTLMLYSMGFIIREIHRKVMEAAAAVPHENDDCVRIPAHTDENKAVLPLGP</sequence>
<dbReference type="EMBL" id="JAKZEL010000001">
    <property type="protein sequence ID" value="KAI4547839.1"/>
    <property type="molecule type" value="Genomic_DNA"/>
</dbReference>
<evidence type="ECO:0000256" key="1">
    <source>
        <dbReference type="SAM" id="MobiDB-lite"/>
    </source>
</evidence>
<organism evidence="2 3">
    <name type="scientific">Ovis ammon polii</name>
    <dbReference type="NCBI Taxonomy" id="230172"/>
    <lineage>
        <taxon>Eukaryota</taxon>
        <taxon>Metazoa</taxon>
        <taxon>Chordata</taxon>
        <taxon>Craniata</taxon>
        <taxon>Vertebrata</taxon>
        <taxon>Euteleostomi</taxon>
        <taxon>Mammalia</taxon>
        <taxon>Eutheria</taxon>
        <taxon>Laurasiatheria</taxon>
        <taxon>Artiodactyla</taxon>
        <taxon>Ruminantia</taxon>
        <taxon>Pecora</taxon>
        <taxon>Bovidae</taxon>
        <taxon>Caprinae</taxon>
        <taxon>Ovis</taxon>
    </lineage>
</organism>
<keyword evidence="3" id="KW-1185">Reference proteome</keyword>
<feature type="compositionally biased region" description="Basic and acidic residues" evidence="1">
    <location>
        <begin position="32"/>
        <end position="44"/>
    </location>
</feature>
<accession>A0AAD4YGX3</accession>
<protein>
    <submittedName>
        <fullName evidence="2">Uncharacterized protein</fullName>
    </submittedName>
</protein>
<proteinExistence type="predicted"/>
<reference evidence="2" key="1">
    <citation type="submission" date="2022-03" db="EMBL/GenBank/DDBJ databases">
        <title>Genomic analyses of argali, domestic sheep and their hybrids provide insights into chromosomal evolution, heterosis and genetic basis of agronomic traits.</title>
        <authorList>
            <person name="Li M."/>
        </authorList>
    </citation>
    <scope>NUCLEOTIDE SEQUENCE</scope>
    <source>
        <strain evidence="2">CAU-MHL-2022a</strain>
        <tissue evidence="2">Skin</tissue>
    </source>
</reference>
<comment type="caution">
    <text evidence="2">The sequence shown here is derived from an EMBL/GenBank/DDBJ whole genome shotgun (WGS) entry which is preliminary data.</text>
</comment>
<evidence type="ECO:0000313" key="3">
    <source>
        <dbReference type="Proteomes" id="UP001214576"/>
    </source>
</evidence>
<dbReference type="Proteomes" id="UP001214576">
    <property type="component" value="Unassembled WGS sequence"/>
</dbReference>
<evidence type="ECO:0000313" key="2">
    <source>
        <dbReference type="EMBL" id="KAI4547839.1"/>
    </source>
</evidence>
<name>A0AAD4YGX3_OVIAM</name>